<evidence type="ECO:0000313" key="2">
    <source>
        <dbReference type="EMBL" id="KAJ8991286.1"/>
    </source>
</evidence>
<protein>
    <recommendedName>
        <fullName evidence="4">Myb-like domain-containing protein</fullName>
    </recommendedName>
</protein>
<gene>
    <name evidence="2" type="ORF">HRR80_004631</name>
</gene>
<evidence type="ECO:0000256" key="1">
    <source>
        <dbReference type="SAM" id="MobiDB-lite"/>
    </source>
</evidence>
<evidence type="ECO:0000313" key="3">
    <source>
        <dbReference type="Proteomes" id="UP001161757"/>
    </source>
</evidence>
<proteinExistence type="predicted"/>
<feature type="compositionally biased region" description="Acidic residues" evidence="1">
    <location>
        <begin position="1"/>
        <end position="11"/>
    </location>
</feature>
<dbReference type="GO" id="GO:0000182">
    <property type="term" value="F:rDNA binding"/>
    <property type="evidence" value="ECO:0007669"/>
    <property type="project" value="TreeGrafter"/>
</dbReference>
<name>A0AAN6EVZ2_EXODE</name>
<feature type="compositionally biased region" description="Basic and acidic residues" evidence="1">
    <location>
        <begin position="44"/>
        <end position="55"/>
    </location>
</feature>
<feature type="compositionally biased region" description="Polar residues" evidence="1">
    <location>
        <begin position="398"/>
        <end position="407"/>
    </location>
</feature>
<sequence>MDAQDNQDETDEGRHLAPNLNTMSLYDGDHFEPSLNLTAGDGHMPSESEIKSPRNESDLLVFPQQKWSRLRQYYNDHYLELFRMDTEGSEDVLGTELPATQLGASTWDPAEKAALFKGLCRNGRRNLQAISESIGSKSVVEVKAYLDNLQEHELDRQLFEPQTKNVSHTEIPAAIEVGPECEKVLERAADALAAFQEQYDHAAGQRLNPIWLIDHATALEFEQKADEEQAADGVCDNNADENDQSASEAAVKLFHLPAFLSLSEQFFMNQGSDGWHNVAEDGQRPALTMDVITNFYDIILNFTRRLVQTCLVLAQSRIRASTTTDYKPSKLVRYEDAIAALSVLNVKNNSETFWVEMARRNKLSVVDDSHRKENSRRAVLSYREVESRLREPQRRRSMSATSEDSMQSRASSIGSANSSEENSGQEDAVIGTNEEESVSYDEEGYEETSSSSDEQNRSPSPDHATRPTAPMSKQERAQLLQETEDEYMERMDQEARKLEESRLLQLLDAQFDDVVKPEESEGLGPRPKVLRKTVQECRGWSIPHPQAEWERDGTILPAEEFAEVGHRAKRRRLEVGVIAEAE</sequence>
<feature type="compositionally biased region" description="Acidic residues" evidence="1">
    <location>
        <begin position="433"/>
        <end position="446"/>
    </location>
</feature>
<dbReference type="GO" id="GO:0006361">
    <property type="term" value="P:transcription initiation at RNA polymerase I promoter"/>
    <property type="evidence" value="ECO:0007669"/>
    <property type="project" value="TreeGrafter"/>
</dbReference>
<feature type="region of interest" description="Disordered" evidence="1">
    <location>
        <begin position="31"/>
        <end position="55"/>
    </location>
</feature>
<organism evidence="2 3">
    <name type="scientific">Exophiala dermatitidis</name>
    <name type="common">Black yeast-like fungus</name>
    <name type="synonym">Wangiella dermatitidis</name>
    <dbReference type="NCBI Taxonomy" id="5970"/>
    <lineage>
        <taxon>Eukaryota</taxon>
        <taxon>Fungi</taxon>
        <taxon>Dikarya</taxon>
        <taxon>Ascomycota</taxon>
        <taxon>Pezizomycotina</taxon>
        <taxon>Eurotiomycetes</taxon>
        <taxon>Chaetothyriomycetidae</taxon>
        <taxon>Chaetothyriales</taxon>
        <taxon>Herpotrichiellaceae</taxon>
        <taxon>Exophiala</taxon>
    </lineage>
</organism>
<comment type="caution">
    <text evidence="2">The sequence shown here is derived from an EMBL/GenBank/DDBJ whole genome shotgun (WGS) entry which is preliminary data.</text>
</comment>
<dbReference type="PANTHER" id="PTHR28079">
    <property type="entry name" value="RNA POLYMERASE I-SPECIFIC TRANSCRIPTION INITIATION FACTOR RRN5"/>
    <property type="match status" value="1"/>
</dbReference>
<dbReference type="EMBL" id="JAJGCB010000008">
    <property type="protein sequence ID" value="KAJ8991286.1"/>
    <property type="molecule type" value="Genomic_DNA"/>
</dbReference>
<accession>A0AAN6EVZ2</accession>
<feature type="region of interest" description="Disordered" evidence="1">
    <location>
        <begin position="1"/>
        <end position="20"/>
    </location>
</feature>
<feature type="compositionally biased region" description="Basic and acidic residues" evidence="1">
    <location>
        <begin position="384"/>
        <end position="394"/>
    </location>
</feature>
<reference evidence="2" key="1">
    <citation type="submission" date="2023-01" db="EMBL/GenBank/DDBJ databases">
        <title>Exophiala dermititidis isolated from Cystic Fibrosis Patient.</title>
        <authorList>
            <person name="Kurbessoian T."/>
            <person name="Crocker A."/>
            <person name="Murante D."/>
            <person name="Hogan D.A."/>
            <person name="Stajich J.E."/>
        </authorList>
    </citation>
    <scope>NUCLEOTIDE SEQUENCE</scope>
    <source>
        <strain evidence="2">Ex8</strain>
    </source>
</reference>
<dbReference type="GO" id="GO:0001181">
    <property type="term" value="F:RNA polymerase I general transcription initiation factor activity"/>
    <property type="evidence" value="ECO:0007669"/>
    <property type="project" value="TreeGrafter"/>
</dbReference>
<feature type="region of interest" description="Disordered" evidence="1">
    <location>
        <begin position="384"/>
        <end position="478"/>
    </location>
</feature>
<dbReference type="AlphaFoldDB" id="A0AAN6EVZ2"/>
<evidence type="ECO:0008006" key="4">
    <source>
        <dbReference type="Google" id="ProtNLM"/>
    </source>
</evidence>
<feature type="compositionally biased region" description="Low complexity" evidence="1">
    <location>
        <begin position="408"/>
        <end position="422"/>
    </location>
</feature>
<dbReference type="InterPro" id="IPR039601">
    <property type="entry name" value="Rrn5"/>
</dbReference>
<dbReference type="GO" id="GO:0042790">
    <property type="term" value="P:nucleolar large rRNA transcription by RNA polymerase I"/>
    <property type="evidence" value="ECO:0007669"/>
    <property type="project" value="InterPro"/>
</dbReference>
<dbReference type="GO" id="GO:0000500">
    <property type="term" value="C:RNA polymerase I upstream activating factor complex"/>
    <property type="evidence" value="ECO:0007669"/>
    <property type="project" value="InterPro"/>
</dbReference>
<dbReference type="Gene3D" id="1.10.10.60">
    <property type="entry name" value="Homeodomain-like"/>
    <property type="match status" value="1"/>
</dbReference>
<dbReference type="Proteomes" id="UP001161757">
    <property type="component" value="Unassembled WGS sequence"/>
</dbReference>
<dbReference type="PANTHER" id="PTHR28079:SF1">
    <property type="entry name" value="RNA POLYMERASE I-SPECIFIC TRANSCRIPTION INITIATION FACTOR RRN5"/>
    <property type="match status" value="1"/>
</dbReference>
<feature type="compositionally biased region" description="Polar residues" evidence="1">
    <location>
        <begin position="447"/>
        <end position="459"/>
    </location>
</feature>